<dbReference type="InterPro" id="IPR005170">
    <property type="entry name" value="Transptr-assoc_dom"/>
</dbReference>
<dbReference type="Proteomes" id="UP001595955">
    <property type="component" value="Unassembled WGS sequence"/>
</dbReference>
<dbReference type="InterPro" id="IPR051676">
    <property type="entry name" value="UPF0053_domain"/>
</dbReference>
<dbReference type="Pfam" id="PF01595">
    <property type="entry name" value="CNNM"/>
    <property type="match status" value="1"/>
</dbReference>
<evidence type="ECO:0000313" key="15">
    <source>
        <dbReference type="EMBL" id="MFC4554312.1"/>
    </source>
</evidence>
<comment type="similarity">
    <text evidence="2">Belongs to the UPF0053 family.</text>
</comment>
<comment type="caution">
    <text evidence="15">The sequence shown here is derived from an EMBL/GenBank/DDBJ whole genome shotgun (WGS) entry which is preliminary data.</text>
</comment>
<evidence type="ECO:0000256" key="12">
    <source>
        <dbReference type="SAM" id="Phobius"/>
    </source>
</evidence>
<sequence length="458" mass="48897">MNDLVIDIVLVFAFILLGGVFAASEIALVSLREGQVRALAERGGAGAKVAKLTGNSNRFLSSVQVGVTLAGFFSASFGAAQIAPQVSPTLESWGLAPGAAGSIAFIGTTVVISYLSLVFGELVPKRLAMQSAEKFSVVVATPLDWIATIMRPVIWLLGASTNVVMRLLGRDPHAQREEMGAEELRSLVAEHESLGEQERSMVVDLLAVGERTVQEIMTPRTEVEFLDADLPISDAQLLVRTLEHSRYPVRGENDDDVVGFIHVRDLIHPEDHVRAVGDLVRQVMFFPTGKLILAALTEMRAANSHLAIVVDEYGGTDGIITLEDVVEEFVGEIHDEYDREEPGVVLRGAVEDVAGLLGRADVAKVLGRELPEGPFDTLGGFLMAGLGRLPKVGDTLVWDDLLLTVTALDGRRVDRVGVSLAPGADPTDDGAHAGEDRPGASGPDTQDAPGGVHPRRFA</sequence>
<evidence type="ECO:0000256" key="7">
    <source>
        <dbReference type="ARBA" id="ARBA00023122"/>
    </source>
</evidence>
<dbReference type="Pfam" id="PF00571">
    <property type="entry name" value="CBS"/>
    <property type="match status" value="2"/>
</dbReference>
<dbReference type="PANTHER" id="PTHR43099:SF5">
    <property type="entry name" value="HLYC_CORC FAMILY TRANSPORTER"/>
    <property type="match status" value="1"/>
</dbReference>
<dbReference type="PANTHER" id="PTHR43099">
    <property type="entry name" value="UPF0053 PROTEIN YRKA"/>
    <property type="match status" value="1"/>
</dbReference>
<keyword evidence="4 10" id="KW-0812">Transmembrane</keyword>
<evidence type="ECO:0000256" key="8">
    <source>
        <dbReference type="ARBA" id="ARBA00023136"/>
    </source>
</evidence>
<accession>A0ABV9D6E2</accession>
<evidence type="ECO:0000256" key="3">
    <source>
        <dbReference type="ARBA" id="ARBA00022475"/>
    </source>
</evidence>
<proteinExistence type="inferred from homology"/>
<evidence type="ECO:0000256" key="5">
    <source>
        <dbReference type="ARBA" id="ARBA00022737"/>
    </source>
</evidence>
<evidence type="ECO:0000256" key="1">
    <source>
        <dbReference type="ARBA" id="ARBA00004651"/>
    </source>
</evidence>
<keyword evidence="5" id="KW-0677">Repeat</keyword>
<dbReference type="Gene3D" id="3.10.580.10">
    <property type="entry name" value="CBS-domain"/>
    <property type="match status" value="1"/>
</dbReference>
<evidence type="ECO:0000256" key="11">
    <source>
        <dbReference type="SAM" id="MobiDB-lite"/>
    </source>
</evidence>
<feature type="transmembrane region" description="Helical" evidence="12">
    <location>
        <begin position="59"/>
        <end position="83"/>
    </location>
</feature>
<dbReference type="InterPro" id="IPR016169">
    <property type="entry name" value="FAD-bd_PCMH_sub2"/>
</dbReference>
<dbReference type="SUPFAM" id="SSF54631">
    <property type="entry name" value="CBS-domain pair"/>
    <property type="match status" value="1"/>
</dbReference>
<dbReference type="InterPro" id="IPR046342">
    <property type="entry name" value="CBS_dom_sf"/>
</dbReference>
<keyword evidence="7 9" id="KW-0129">CBS domain</keyword>
<reference evidence="16" key="1">
    <citation type="journal article" date="2019" name="Int. J. Syst. Evol. Microbiol.">
        <title>The Global Catalogue of Microorganisms (GCM) 10K type strain sequencing project: providing services to taxonomists for standard genome sequencing and annotation.</title>
        <authorList>
            <consortium name="The Broad Institute Genomics Platform"/>
            <consortium name="The Broad Institute Genome Sequencing Center for Infectious Disease"/>
            <person name="Wu L."/>
            <person name="Ma J."/>
        </authorList>
    </citation>
    <scope>NUCLEOTIDE SEQUENCE [LARGE SCALE GENOMIC DNA]</scope>
    <source>
        <strain evidence="16">JCM 3369</strain>
    </source>
</reference>
<dbReference type="EMBL" id="JBHSGF010000002">
    <property type="protein sequence ID" value="MFC4554312.1"/>
    <property type="molecule type" value="Genomic_DNA"/>
</dbReference>
<dbReference type="PROSITE" id="PS51371">
    <property type="entry name" value="CBS"/>
    <property type="match status" value="2"/>
</dbReference>
<dbReference type="InterPro" id="IPR002550">
    <property type="entry name" value="CNNM"/>
</dbReference>
<feature type="transmembrane region" description="Helical" evidence="12">
    <location>
        <begin position="135"/>
        <end position="157"/>
    </location>
</feature>
<evidence type="ECO:0000256" key="10">
    <source>
        <dbReference type="PROSITE-ProRule" id="PRU01193"/>
    </source>
</evidence>
<evidence type="ECO:0000256" key="2">
    <source>
        <dbReference type="ARBA" id="ARBA00006337"/>
    </source>
</evidence>
<evidence type="ECO:0000259" key="13">
    <source>
        <dbReference type="PROSITE" id="PS51371"/>
    </source>
</evidence>
<evidence type="ECO:0000256" key="4">
    <source>
        <dbReference type="ARBA" id="ARBA00022692"/>
    </source>
</evidence>
<name>A0ABV9D6E2_9MICO</name>
<gene>
    <name evidence="15" type="ORF">ACFO3F_03540</name>
</gene>
<dbReference type="SMART" id="SM01091">
    <property type="entry name" value="CorC_HlyC"/>
    <property type="match status" value="1"/>
</dbReference>
<organism evidence="15 16">
    <name type="scientific">Georgenia faecalis</name>
    <dbReference type="NCBI Taxonomy" id="2483799"/>
    <lineage>
        <taxon>Bacteria</taxon>
        <taxon>Bacillati</taxon>
        <taxon>Actinomycetota</taxon>
        <taxon>Actinomycetes</taxon>
        <taxon>Micrococcales</taxon>
        <taxon>Bogoriellaceae</taxon>
        <taxon>Georgenia</taxon>
    </lineage>
</organism>
<evidence type="ECO:0000256" key="6">
    <source>
        <dbReference type="ARBA" id="ARBA00022989"/>
    </source>
</evidence>
<keyword evidence="8 10" id="KW-0472">Membrane</keyword>
<protein>
    <submittedName>
        <fullName evidence="15">Hemolysin family protein</fullName>
    </submittedName>
</protein>
<dbReference type="Pfam" id="PF03471">
    <property type="entry name" value="CorC_HlyC"/>
    <property type="match status" value="1"/>
</dbReference>
<dbReference type="CDD" id="cd04590">
    <property type="entry name" value="CBS_pair_CorC_HlyC_assoc"/>
    <property type="match status" value="1"/>
</dbReference>
<feature type="domain" description="CNNM transmembrane" evidence="14">
    <location>
        <begin position="1"/>
        <end position="201"/>
    </location>
</feature>
<dbReference type="PROSITE" id="PS51846">
    <property type="entry name" value="CNNM"/>
    <property type="match status" value="1"/>
</dbReference>
<evidence type="ECO:0000313" key="16">
    <source>
        <dbReference type="Proteomes" id="UP001595955"/>
    </source>
</evidence>
<dbReference type="InterPro" id="IPR000644">
    <property type="entry name" value="CBS_dom"/>
</dbReference>
<keyword evidence="6 10" id="KW-1133">Transmembrane helix</keyword>
<keyword evidence="3" id="KW-1003">Cell membrane</keyword>
<dbReference type="RefSeq" id="WP_122824834.1">
    <property type="nucleotide sequence ID" value="NZ_CP033325.1"/>
</dbReference>
<feature type="transmembrane region" description="Helical" evidence="12">
    <location>
        <begin position="103"/>
        <end position="123"/>
    </location>
</feature>
<feature type="region of interest" description="Disordered" evidence="11">
    <location>
        <begin position="419"/>
        <end position="458"/>
    </location>
</feature>
<dbReference type="InterPro" id="IPR044751">
    <property type="entry name" value="Ion_transp-like_CBS"/>
</dbReference>
<feature type="transmembrane region" description="Helical" evidence="12">
    <location>
        <begin position="6"/>
        <end position="29"/>
    </location>
</feature>
<dbReference type="Gene3D" id="3.30.465.10">
    <property type="match status" value="1"/>
</dbReference>
<dbReference type="InterPro" id="IPR036318">
    <property type="entry name" value="FAD-bd_PCMH-like_sf"/>
</dbReference>
<feature type="compositionally biased region" description="Basic and acidic residues" evidence="11">
    <location>
        <begin position="429"/>
        <end position="438"/>
    </location>
</feature>
<evidence type="ECO:0000259" key="14">
    <source>
        <dbReference type="PROSITE" id="PS51846"/>
    </source>
</evidence>
<comment type="subcellular location">
    <subcellularLocation>
        <location evidence="1">Cell membrane</location>
        <topology evidence="1">Multi-pass membrane protein</topology>
    </subcellularLocation>
</comment>
<keyword evidence="16" id="KW-1185">Reference proteome</keyword>
<feature type="domain" description="CBS" evidence="13">
    <location>
        <begin position="217"/>
        <end position="276"/>
    </location>
</feature>
<evidence type="ECO:0000256" key="9">
    <source>
        <dbReference type="PROSITE-ProRule" id="PRU00703"/>
    </source>
</evidence>
<dbReference type="SUPFAM" id="SSF56176">
    <property type="entry name" value="FAD-binding/transporter-associated domain-like"/>
    <property type="match status" value="1"/>
</dbReference>
<feature type="domain" description="CBS" evidence="13">
    <location>
        <begin position="279"/>
        <end position="336"/>
    </location>
</feature>